<dbReference type="SMART" id="SM00903">
    <property type="entry name" value="Flavin_Reduct"/>
    <property type="match status" value="1"/>
</dbReference>
<feature type="domain" description="Flavin reductase like" evidence="3">
    <location>
        <begin position="18"/>
        <end position="163"/>
    </location>
</feature>
<keyword evidence="2" id="KW-0560">Oxidoreductase</keyword>
<dbReference type="Gene3D" id="2.30.110.10">
    <property type="entry name" value="Electron Transport, Fmn-binding Protein, Chain A"/>
    <property type="match status" value="1"/>
</dbReference>
<dbReference type="Proteomes" id="UP001154400">
    <property type="component" value="Chromosome"/>
</dbReference>
<evidence type="ECO:0000313" key="5">
    <source>
        <dbReference type="Proteomes" id="UP000006892"/>
    </source>
</evidence>
<evidence type="ECO:0000256" key="2">
    <source>
        <dbReference type="ARBA" id="ARBA00023002"/>
    </source>
</evidence>
<dbReference type="EMBL" id="FN563149">
    <property type="protein sequence ID" value="CBH48961.1"/>
    <property type="molecule type" value="Genomic_DNA"/>
</dbReference>
<dbReference type="RefSeq" id="WP_005512314.1">
    <property type="nucleotide sequence ID" value="NC_014659.1"/>
</dbReference>
<dbReference type="PANTHER" id="PTHR30466">
    <property type="entry name" value="FLAVIN REDUCTASE"/>
    <property type="match status" value="1"/>
</dbReference>
<dbReference type="AlphaFoldDB" id="A0A3S5Y8V5"/>
<reference evidence="4" key="1">
    <citation type="journal article" date="2010" name="PLoS Genet.">
        <title>The genome of a pathogenic rhodococcus: cooptive virulence underpinned by key gene acquisitions.</title>
        <authorList>
            <person name="Letek M."/>
            <person name="Gonzalez P."/>
            <person name="Macarthur I."/>
            <person name="Rodriguez H."/>
            <person name="Freeman T.C."/>
            <person name="Valero-Rello A."/>
            <person name="Blanco M."/>
            <person name="Buckley T."/>
            <person name="Cherevach I."/>
            <person name="Fahey R."/>
            <person name="Hapeshi A."/>
            <person name="Holdstock J."/>
            <person name="Leadon D."/>
            <person name="Navas J."/>
            <person name="Ocampo A."/>
            <person name="Quail M.A."/>
            <person name="Sanders M."/>
            <person name="Scortti M.M."/>
            <person name="Prescott J.F."/>
            <person name="Fogarty U."/>
            <person name="Meijer W.G."/>
            <person name="Parkhill J."/>
            <person name="Bentley S.D."/>
            <person name="Vazquez-Boland J.A."/>
        </authorList>
    </citation>
    <scope>NUCLEOTIDE SEQUENCE [LARGE SCALE GENOMIC DNA]</scope>
    <source>
        <strain evidence="4 5">103S</strain>
    </source>
</reference>
<dbReference type="InterPro" id="IPR012349">
    <property type="entry name" value="Split_barrel_FMN-bd"/>
</dbReference>
<protein>
    <submittedName>
        <fullName evidence="4">Flavin reductase</fullName>
    </submittedName>
</protein>
<accession>A0A3S5Y8V5</accession>
<dbReference type="PANTHER" id="PTHR30466:SF1">
    <property type="entry name" value="FMN REDUCTASE (NADH) RUTF"/>
    <property type="match status" value="1"/>
</dbReference>
<dbReference type="InterPro" id="IPR050268">
    <property type="entry name" value="NADH-dep_flavin_reductase"/>
</dbReference>
<dbReference type="GO" id="GO:0010181">
    <property type="term" value="F:FMN binding"/>
    <property type="evidence" value="ECO:0007669"/>
    <property type="project" value="InterPro"/>
</dbReference>
<dbReference type="SUPFAM" id="SSF50475">
    <property type="entry name" value="FMN-binding split barrel"/>
    <property type="match status" value="1"/>
</dbReference>
<dbReference type="InterPro" id="IPR002563">
    <property type="entry name" value="Flavin_Rdtase-like_dom"/>
</dbReference>
<evidence type="ECO:0000313" key="4">
    <source>
        <dbReference type="EMBL" id="CBH48961.1"/>
    </source>
</evidence>
<dbReference type="KEGG" id="req:REQ_29440"/>
<proteinExistence type="inferred from homology"/>
<comment type="similarity">
    <text evidence="1">Belongs to the non-flavoprotein flavin reductase family.</text>
</comment>
<organism evidence="4">
    <name type="scientific">Rhodococcus hoagii (strain 103S)</name>
    <name type="common">Rhodococcus equi</name>
    <dbReference type="NCBI Taxonomy" id="685727"/>
    <lineage>
        <taxon>Bacteria</taxon>
        <taxon>Bacillati</taxon>
        <taxon>Actinomycetota</taxon>
        <taxon>Actinomycetes</taxon>
        <taxon>Mycobacteriales</taxon>
        <taxon>Nocardiaceae</taxon>
        <taxon>Prescottella</taxon>
    </lineage>
</organism>
<evidence type="ECO:0000259" key="3">
    <source>
        <dbReference type="SMART" id="SM00903"/>
    </source>
</evidence>
<dbReference type="GO" id="GO:0042602">
    <property type="term" value="F:riboflavin reductase (NADPH) activity"/>
    <property type="evidence" value="ECO:0007669"/>
    <property type="project" value="TreeGrafter"/>
</dbReference>
<dbReference type="GeneID" id="57578601"/>
<sequence length="171" mass="17559">MTTTAPNPLLGEDFRRAFRGYPAGVAIITAQGAAGPVGITSSSVASISADPAVLGFSLQALRGSAAEIAVASSVLVHLLTADNVALARRFAASGNTRFGVDTAWSTLGSGEPLLHDTGTVLRCTPLTRTEVGQALVVTAAVTEIHDAESLAAPLVYQNRSYHCVSAWTALP</sequence>
<evidence type="ECO:0000256" key="1">
    <source>
        <dbReference type="ARBA" id="ARBA00008898"/>
    </source>
</evidence>
<name>A0A3S5Y8V5_RHOH1</name>
<dbReference type="Pfam" id="PF01613">
    <property type="entry name" value="Flavin_Reduct"/>
    <property type="match status" value="1"/>
</dbReference>
<gene>
    <name evidence="4" type="ordered locus">REQ_29440</name>
</gene>